<accession>W4LYU5</accession>
<keyword evidence="2" id="KW-1185">Reference proteome</keyword>
<reference evidence="1 2" key="1">
    <citation type="journal article" date="2014" name="Nature">
        <title>An environmental bacterial taxon with a large and distinct metabolic repertoire.</title>
        <authorList>
            <person name="Wilson M.C."/>
            <person name="Mori T."/>
            <person name="Ruckert C."/>
            <person name="Uria A.R."/>
            <person name="Helf M.J."/>
            <person name="Takada K."/>
            <person name="Gernert C."/>
            <person name="Steffens U.A."/>
            <person name="Heycke N."/>
            <person name="Schmitt S."/>
            <person name="Rinke C."/>
            <person name="Helfrich E.J."/>
            <person name="Brachmann A.O."/>
            <person name="Gurgui C."/>
            <person name="Wakimoto T."/>
            <person name="Kracht M."/>
            <person name="Crusemann M."/>
            <person name="Hentschel U."/>
            <person name="Abe I."/>
            <person name="Matsunaga S."/>
            <person name="Kalinowski J."/>
            <person name="Takeyama H."/>
            <person name="Piel J."/>
        </authorList>
    </citation>
    <scope>NUCLEOTIDE SEQUENCE [LARGE SCALE GENOMIC DNA]</scope>
    <source>
        <strain evidence="2">TSY2</strain>
    </source>
</reference>
<protein>
    <submittedName>
        <fullName evidence="1">Uncharacterized protein</fullName>
    </submittedName>
</protein>
<evidence type="ECO:0000313" key="1">
    <source>
        <dbReference type="EMBL" id="ETX03264.1"/>
    </source>
</evidence>
<dbReference type="HOGENOM" id="CLU_3165886_0_0_7"/>
<proteinExistence type="predicted"/>
<name>W4LYU5_9BACT</name>
<comment type="caution">
    <text evidence="1">The sequence shown here is derived from an EMBL/GenBank/DDBJ whole genome shotgun (WGS) entry which is preliminary data.</text>
</comment>
<gene>
    <name evidence="1" type="ORF">ETSY2_33870</name>
</gene>
<evidence type="ECO:0000313" key="2">
    <source>
        <dbReference type="Proteomes" id="UP000019140"/>
    </source>
</evidence>
<sequence>MRHTQFRPESYKQLAAANPEGPIDLAGDFFSYWPGGQEGALAATNWV</sequence>
<dbReference type="EMBL" id="AZHX01001450">
    <property type="protein sequence ID" value="ETX03264.1"/>
    <property type="molecule type" value="Genomic_DNA"/>
</dbReference>
<organism evidence="1 2">
    <name type="scientific">Candidatus Entotheonella gemina</name>
    <dbReference type="NCBI Taxonomy" id="1429439"/>
    <lineage>
        <taxon>Bacteria</taxon>
        <taxon>Pseudomonadati</taxon>
        <taxon>Nitrospinota/Tectimicrobiota group</taxon>
        <taxon>Candidatus Tectimicrobiota</taxon>
        <taxon>Candidatus Entotheonellia</taxon>
        <taxon>Candidatus Entotheonellales</taxon>
        <taxon>Candidatus Entotheonellaceae</taxon>
        <taxon>Candidatus Entotheonella</taxon>
    </lineage>
</organism>
<dbReference type="Proteomes" id="UP000019140">
    <property type="component" value="Unassembled WGS sequence"/>
</dbReference>
<dbReference type="AlphaFoldDB" id="W4LYU5"/>